<dbReference type="AlphaFoldDB" id="M3J7V6"/>
<proteinExistence type="predicted"/>
<dbReference type="HOGENOM" id="CLU_3142959_0_0_1"/>
<dbReference type="EMBL" id="AOGT01001230">
    <property type="protein sequence ID" value="EMG48148.1"/>
    <property type="molecule type" value="Genomic_DNA"/>
</dbReference>
<organism evidence="1 2">
    <name type="scientific">Candida maltosa (strain Xu316)</name>
    <name type="common">Yeast</name>
    <dbReference type="NCBI Taxonomy" id="1245528"/>
    <lineage>
        <taxon>Eukaryota</taxon>
        <taxon>Fungi</taxon>
        <taxon>Dikarya</taxon>
        <taxon>Ascomycota</taxon>
        <taxon>Saccharomycotina</taxon>
        <taxon>Pichiomycetes</taxon>
        <taxon>Debaryomycetaceae</taxon>
        <taxon>Candida/Lodderomyces clade</taxon>
        <taxon>Candida</taxon>
    </lineage>
</organism>
<dbReference type="Proteomes" id="UP000011777">
    <property type="component" value="Unassembled WGS sequence"/>
</dbReference>
<gene>
    <name evidence="1" type="ORF">G210_1345</name>
</gene>
<evidence type="ECO:0000313" key="1">
    <source>
        <dbReference type="EMBL" id="EMG48148.1"/>
    </source>
</evidence>
<name>M3J7V6_CANMX</name>
<reference evidence="1 2" key="1">
    <citation type="submission" date="2013-02" db="EMBL/GenBank/DDBJ databases">
        <title>Genome sequence of Candida maltosa Xu316, a potential industrial strain for xylitol and ethanol production.</title>
        <authorList>
            <person name="Yu J."/>
            <person name="Wang Q."/>
            <person name="Geng X."/>
            <person name="Bao W."/>
            <person name="He P."/>
            <person name="Cai J."/>
        </authorList>
    </citation>
    <scope>NUCLEOTIDE SEQUENCE [LARGE SCALE GENOMIC DNA]</scope>
    <source>
        <strain evidence="2">Xu316</strain>
    </source>
</reference>
<accession>M3J7V6</accession>
<protein>
    <submittedName>
        <fullName evidence="1">Uncharacterized protein</fullName>
    </submittedName>
</protein>
<keyword evidence="2" id="KW-1185">Reference proteome</keyword>
<comment type="caution">
    <text evidence="1">The sequence shown here is derived from an EMBL/GenBank/DDBJ whole genome shotgun (WGS) entry which is preliminary data.</text>
</comment>
<sequence>MSDFKAHKPSRDPRNQVIGLYQRSNTITSPRLATISLSRFVTRTKPPPK</sequence>
<evidence type="ECO:0000313" key="2">
    <source>
        <dbReference type="Proteomes" id="UP000011777"/>
    </source>
</evidence>